<feature type="non-terminal residue" evidence="1">
    <location>
        <position position="1"/>
    </location>
</feature>
<evidence type="ECO:0000313" key="1">
    <source>
        <dbReference type="EMBL" id="CAG8655577.1"/>
    </source>
</evidence>
<keyword evidence="2" id="KW-1185">Reference proteome</keyword>
<accession>A0A9N9E226</accession>
<protein>
    <submittedName>
        <fullName evidence="1">4723_t:CDS:1</fullName>
    </submittedName>
</protein>
<gene>
    <name evidence="1" type="ORF">ALEPTO_LOCUS10156</name>
</gene>
<feature type="non-terminal residue" evidence="1">
    <location>
        <position position="96"/>
    </location>
</feature>
<sequence>EHTTGGTVNVAQLIQQFLLLEHTSSWRTAAPGSCYDIFRISRPSPSRSLIRPVPIVSCPVQSGRQSQKSSEYGKCAYCKEYNTHEAWCQTCDPDLT</sequence>
<proteinExistence type="predicted"/>
<name>A0A9N9E226_9GLOM</name>
<comment type="caution">
    <text evidence="1">The sequence shown here is derived from an EMBL/GenBank/DDBJ whole genome shotgun (WGS) entry which is preliminary data.</text>
</comment>
<dbReference type="Proteomes" id="UP000789508">
    <property type="component" value="Unassembled WGS sequence"/>
</dbReference>
<reference evidence="1" key="1">
    <citation type="submission" date="2021-06" db="EMBL/GenBank/DDBJ databases">
        <authorList>
            <person name="Kallberg Y."/>
            <person name="Tangrot J."/>
            <person name="Rosling A."/>
        </authorList>
    </citation>
    <scope>NUCLEOTIDE SEQUENCE</scope>
    <source>
        <strain evidence="1">FL130A</strain>
    </source>
</reference>
<evidence type="ECO:0000313" key="2">
    <source>
        <dbReference type="Proteomes" id="UP000789508"/>
    </source>
</evidence>
<dbReference type="AlphaFoldDB" id="A0A9N9E226"/>
<dbReference type="EMBL" id="CAJVPS010010123">
    <property type="protein sequence ID" value="CAG8655577.1"/>
    <property type="molecule type" value="Genomic_DNA"/>
</dbReference>
<organism evidence="1 2">
    <name type="scientific">Ambispora leptoticha</name>
    <dbReference type="NCBI Taxonomy" id="144679"/>
    <lineage>
        <taxon>Eukaryota</taxon>
        <taxon>Fungi</taxon>
        <taxon>Fungi incertae sedis</taxon>
        <taxon>Mucoromycota</taxon>
        <taxon>Glomeromycotina</taxon>
        <taxon>Glomeromycetes</taxon>
        <taxon>Archaeosporales</taxon>
        <taxon>Ambisporaceae</taxon>
        <taxon>Ambispora</taxon>
    </lineage>
</organism>